<dbReference type="EMBL" id="JAAWWK010000003">
    <property type="protein sequence ID" value="NKI17637.1"/>
    <property type="molecule type" value="Genomic_DNA"/>
</dbReference>
<dbReference type="Gene3D" id="3.20.20.450">
    <property type="entry name" value="EAL domain"/>
    <property type="match status" value="1"/>
</dbReference>
<sequence length="258" mass="28561">MTKVENFTTLSCAECAGGAGLGFEISMAYQPIVDVQKKQMFAQEALVRGPQNQSAAHIFRQVNDGNRYRFDQSCRVTALKTAAQIGIEGFLSINFLPRAVYRPELCIRTTLAAAEEFGYPISNIIFEINEVEKVDDPSHLSDIIADYKQRGFKTAIDDFGAGYSGLNLLADIPVDFVKLDMILIRNVDSHPTRQHIVKGILQLCADLGVQVIAEGVETYEEMATLRDLGIELLQGFYFAKPAFQAQAVVSEHVYSSPQ</sequence>
<proteinExistence type="predicted"/>
<dbReference type="PANTHER" id="PTHR33121">
    <property type="entry name" value="CYCLIC DI-GMP PHOSPHODIESTERASE PDEF"/>
    <property type="match status" value="1"/>
</dbReference>
<dbReference type="RefSeq" id="WP_168450185.1">
    <property type="nucleotide sequence ID" value="NZ_JAAWWK010000003.1"/>
</dbReference>
<evidence type="ECO:0000313" key="3">
    <source>
        <dbReference type="Proteomes" id="UP000765845"/>
    </source>
</evidence>
<keyword evidence="3" id="KW-1185">Reference proteome</keyword>
<dbReference type="PANTHER" id="PTHR33121:SF15">
    <property type="entry name" value="BLUE LIGHT- AND TEMPERATURE-REGULATED ANTIREPRESSOR BLUF"/>
    <property type="match status" value="1"/>
</dbReference>
<reference evidence="2 3" key="1">
    <citation type="submission" date="2020-04" db="EMBL/GenBank/DDBJ databases">
        <authorList>
            <person name="Yoon J."/>
        </authorList>
    </citation>
    <scope>NUCLEOTIDE SEQUENCE [LARGE SCALE GENOMIC DNA]</scope>
    <source>
        <strain evidence="2 3">KMU-166</strain>
    </source>
</reference>
<evidence type="ECO:0000313" key="2">
    <source>
        <dbReference type="EMBL" id="NKI17637.1"/>
    </source>
</evidence>
<protein>
    <submittedName>
        <fullName evidence="2">EAL domain-containing protein</fullName>
    </submittedName>
</protein>
<dbReference type="InterPro" id="IPR035919">
    <property type="entry name" value="EAL_sf"/>
</dbReference>
<evidence type="ECO:0000259" key="1">
    <source>
        <dbReference type="PROSITE" id="PS50883"/>
    </source>
</evidence>
<feature type="domain" description="EAL" evidence="1">
    <location>
        <begin position="9"/>
        <end position="255"/>
    </location>
</feature>
<dbReference type="InterPro" id="IPR050706">
    <property type="entry name" value="Cyclic-di-GMP_PDE-like"/>
</dbReference>
<dbReference type="PROSITE" id="PS50883">
    <property type="entry name" value="EAL"/>
    <property type="match status" value="1"/>
</dbReference>
<dbReference type="SMART" id="SM00052">
    <property type="entry name" value="EAL"/>
    <property type="match status" value="1"/>
</dbReference>
<organism evidence="2 3">
    <name type="scientific">Spongiibacter thalassae</name>
    <dbReference type="NCBI Taxonomy" id="2721624"/>
    <lineage>
        <taxon>Bacteria</taxon>
        <taxon>Pseudomonadati</taxon>
        <taxon>Pseudomonadota</taxon>
        <taxon>Gammaproteobacteria</taxon>
        <taxon>Cellvibrionales</taxon>
        <taxon>Spongiibacteraceae</taxon>
        <taxon>Spongiibacter</taxon>
    </lineage>
</organism>
<gene>
    <name evidence="2" type="ORF">HCU74_09415</name>
</gene>
<dbReference type="Pfam" id="PF00563">
    <property type="entry name" value="EAL"/>
    <property type="match status" value="1"/>
</dbReference>
<accession>A0ABX1GGY1</accession>
<dbReference type="InterPro" id="IPR001633">
    <property type="entry name" value="EAL_dom"/>
</dbReference>
<dbReference type="SUPFAM" id="SSF141868">
    <property type="entry name" value="EAL domain-like"/>
    <property type="match status" value="1"/>
</dbReference>
<comment type="caution">
    <text evidence="2">The sequence shown here is derived from an EMBL/GenBank/DDBJ whole genome shotgun (WGS) entry which is preliminary data.</text>
</comment>
<name>A0ABX1GGY1_9GAMM</name>
<dbReference type="CDD" id="cd01948">
    <property type="entry name" value="EAL"/>
    <property type="match status" value="1"/>
</dbReference>
<dbReference type="Proteomes" id="UP000765845">
    <property type="component" value="Unassembled WGS sequence"/>
</dbReference>